<accession>A0A0B5B9H4</accession>
<dbReference type="Gene3D" id="3.30.420.150">
    <property type="entry name" value="Exopolyphosphatase. Domain 2"/>
    <property type="match status" value="1"/>
</dbReference>
<organism evidence="2 3">
    <name type="scientific">Geobacter pickeringii</name>
    <dbReference type="NCBI Taxonomy" id="345632"/>
    <lineage>
        <taxon>Bacteria</taxon>
        <taxon>Pseudomonadati</taxon>
        <taxon>Thermodesulfobacteriota</taxon>
        <taxon>Desulfuromonadia</taxon>
        <taxon>Geobacterales</taxon>
        <taxon>Geobacteraceae</taxon>
        <taxon>Geobacter</taxon>
    </lineage>
</organism>
<dbReference type="OrthoDB" id="9793035at2"/>
<proteinExistence type="predicted"/>
<dbReference type="GO" id="GO:0016462">
    <property type="term" value="F:pyrophosphatase activity"/>
    <property type="evidence" value="ECO:0007669"/>
    <property type="project" value="TreeGrafter"/>
</dbReference>
<evidence type="ECO:0000313" key="2">
    <source>
        <dbReference type="EMBL" id="AJE03348.1"/>
    </source>
</evidence>
<keyword evidence="3" id="KW-1185">Reference proteome</keyword>
<sequence length="306" mass="32717">MLPQTFASIDLGTNTARLLIGRVDGEEIVPLGVKRQITRLGGGFTRERGISAEAWQRSRDALIGFAEEIRSAGVSRARAVATSAVRDAVNGPAFCADILEHTGIALEVIDGREEGLLTLRGVLSGLDRKHGDFCVFDVGGGSTEYTLADGATPLFTESLPLGVVRLTEGKPDISSMKEKIARELGGVKSRIAAEGYLDRLVGARLVGTAGTATTLAAISLKMDDYDYRRVNNYVLPIAEIRDILARLVPLSPPERLKVPGLEKGREDLIIAGTLITLATMEILGFEQMTVSDFGLLEGVLLGLLNS</sequence>
<dbReference type="CDD" id="cd24054">
    <property type="entry name" value="ASKHA_NBD_AaPPX-GppA_MtPPX2-like"/>
    <property type="match status" value="1"/>
</dbReference>
<dbReference type="KEGG" id="gpi:GPICK_08260"/>
<dbReference type="Pfam" id="PF02541">
    <property type="entry name" value="Ppx-GppA"/>
    <property type="match status" value="1"/>
</dbReference>
<evidence type="ECO:0000259" key="1">
    <source>
        <dbReference type="Pfam" id="PF02541"/>
    </source>
</evidence>
<dbReference type="AlphaFoldDB" id="A0A0B5B9H4"/>
<name>A0A0B5B9H4_9BACT</name>
<dbReference type="InterPro" id="IPR003695">
    <property type="entry name" value="Ppx_GppA_N"/>
</dbReference>
<dbReference type="InterPro" id="IPR050273">
    <property type="entry name" value="GppA/Ppx_hydrolase"/>
</dbReference>
<dbReference type="PANTHER" id="PTHR30005:SF0">
    <property type="entry name" value="RETROGRADE REGULATION PROTEIN 2"/>
    <property type="match status" value="1"/>
</dbReference>
<dbReference type="PANTHER" id="PTHR30005">
    <property type="entry name" value="EXOPOLYPHOSPHATASE"/>
    <property type="match status" value="1"/>
</dbReference>
<reference evidence="2 3" key="1">
    <citation type="journal article" date="2015" name="Genome Announc.">
        <title>Complete Genome of Geobacter pickeringii G13T, a Metal-Reducing Isolate from Sedimentary Kaolin Deposits.</title>
        <authorList>
            <person name="Badalamenti J.P."/>
            <person name="Bond D.R."/>
        </authorList>
    </citation>
    <scope>NUCLEOTIDE SEQUENCE [LARGE SCALE GENOMIC DNA]</scope>
    <source>
        <strain evidence="2 3">G13</strain>
    </source>
</reference>
<dbReference type="EMBL" id="CP009788">
    <property type="protein sequence ID" value="AJE03348.1"/>
    <property type="molecule type" value="Genomic_DNA"/>
</dbReference>
<dbReference type="HOGENOM" id="CLU_025908_1_2_7"/>
<protein>
    <submittedName>
        <fullName evidence="2">Exopolyphosphatase</fullName>
    </submittedName>
</protein>
<gene>
    <name evidence="2" type="ORF">GPICK_08260</name>
</gene>
<dbReference type="SUPFAM" id="SSF53067">
    <property type="entry name" value="Actin-like ATPase domain"/>
    <property type="match status" value="2"/>
</dbReference>
<dbReference type="Gene3D" id="3.30.420.40">
    <property type="match status" value="1"/>
</dbReference>
<evidence type="ECO:0000313" key="3">
    <source>
        <dbReference type="Proteomes" id="UP000057609"/>
    </source>
</evidence>
<dbReference type="Proteomes" id="UP000057609">
    <property type="component" value="Chromosome"/>
</dbReference>
<feature type="domain" description="Ppx/GppA phosphatase N-terminal" evidence="1">
    <location>
        <begin position="21"/>
        <end position="305"/>
    </location>
</feature>
<dbReference type="InterPro" id="IPR043129">
    <property type="entry name" value="ATPase_NBD"/>
</dbReference>
<dbReference type="STRING" id="345632.GPICK_08260"/>